<proteinExistence type="predicted"/>
<evidence type="ECO:0000313" key="3">
    <source>
        <dbReference type="Proteomes" id="UP001346869"/>
    </source>
</evidence>
<sequence length="102" mass="11802">MKKWRSKAEGRRMEGKIDADERKGNDRFRREVAREMWRDGSKERNRGRKPSRCSQHACLLRCRFSASAGGGRMTERPSNQSVTAGQNRTCLSQIQLCLFILL</sequence>
<evidence type="ECO:0000256" key="1">
    <source>
        <dbReference type="SAM" id="MobiDB-lite"/>
    </source>
</evidence>
<reference evidence="2 3" key="1">
    <citation type="journal article" date="2023" name="Genes (Basel)">
        <title>Chromosome-Level Genome Assembly and Circadian Gene Repertoire of the Patagonia Blennie Eleginops maclovinus-The Closest Ancestral Proxy of Antarctic Cryonotothenioids.</title>
        <authorList>
            <person name="Cheng C.C."/>
            <person name="Rivera-Colon A.G."/>
            <person name="Minhas B.F."/>
            <person name="Wilson L."/>
            <person name="Rayamajhi N."/>
            <person name="Vargas-Chacoff L."/>
            <person name="Catchen J.M."/>
        </authorList>
    </citation>
    <scope>NUCLEOTIDE SEQUENCE [LARGE SCALE GENOMIC DNA]</scope>
    <source>
        <strain evidence="2">JMC-PN-2008</strain>
    </source>
</reference>
<name>A0AAN8AJS9_ELEMC</name>
<feature type="region of interest" description="Disordered" evidence="1">
    <location>
        <begin position="1"/>
        <end position="52"/>
    </location>
</feature>
<evidence type="ECO:0000313" key="2">
    <source>
        <dbReference type="EMBL" id="KAK5857472.1"/>
    </source>
</evidence>
<dbReference type="Proteomes" id="UP001346869">
    <property type="component" value="Unassembled WGS sequence"/>
</dbReference>
<gene>
    <name evidence="2" type="ORF">PBY51_010718</name>
</gene>
<organism evidence="2 3">
    <name type="scientific">Eleginops maclovinus</name>
    <name type="common">Patagonian blennie</name>
    <name type="synonym">Eleginus maclovinus</name>
    <dbReference type="NCBI Taxonomy" id="56733"/>
    <lineage>
        <taxon>Eukaryota</taxon>
        <taxon>Metazoa</taxon>
        <taxon>Chordata</taxon>
        <taxon>Craniata</taxon>
        <taxon>Vertebrata</taxon>
        <taxon>Euteleostomi</taxon>
        <taxon>Actinopterygii</taxon>
        <taxon>Neopterygii</taxon>
        <taxon>Teleostei</taxon>
        <taxon>Neoteleostei</taxon>
        <taxon>Acanthomorphata</taxon>
        <taxon>Eupercaria</taxon>
        <taxon>Perciformes</taxon>
        <taxon>Notothenioidei</taxon>
        <taxon>Eleginopidae</taxon>
        <taxon>Eleginops</taxon>
    </lineage>
</organism>
<feature type="compositionally biased region" description="Basic and acidic residues" evidence="1">
    <location>
        <begin position="1"/>
        <end position="44"/>
    </location>
</feature>
<dbReference type="EMBL" id="JAUZQC010000016">
    <property type="protein sequence ID" value="KAK5857472.1"/>
    <property type="molecule type" value="Genomic_DNA"/>
</dbReference>
<reference evidence="2 3" key="2">
    <citation type="journal article" date="2023" name="Mol. Biol. Evol.">
        <title>Genomics of Secondarily Temperate Adaptation in the Only Non-Antarctic Icefish.</title>
        <authorList>
            <person name="Rivera-Colon A.G."/>
            <person name="Rayamajhi N."/>
            <person name="Minhas B.F."/>
            <person name="Madrigal G."/>
            <person name="Bilyk K.T."/>
            <person name="Yoon V."/>
            <person name="Hune M."/>
            <person name="Gregory S."/>
            <person name="Cheng C.H.C."/>
            <person name="Catchen J.M."/>
        </authorList>
    </citation>
    <scope>NUCLEOTIDE SEQUENCE [LARGE SCALE GENOMIC DNA]</scope>
    <source>
        <strain evidence="2">JMC-PN-2008</strain>
    </source>
</reference>
<dbReference type="AlphaFoldDB" id="A0AAN8AJS9"/>
<keyword evidence="3" id="KW-1185">Reference proteome</keyword>
<comment type="caution">
    <text evidence="2">The sequence shown here is derived from an EMBL/GenBank/DDBJ whole genome shotgun (WGS) entry which is preliminary data.</text>
</comment>
<protein>
    <submittedName>
        <fullName evidence="2">Uncharacterized protein</fullName>
    </submittedName>
</protein>
<accession>A0AAN8AJS9</accession>